<feature type="region of interest" description="Disordered" evidence="1">
    <location>
        <begin position="338"/>
        <end position="538"/>
    </location>
</feature>
<dbReference type="InterPro" id="IPR005123">
    <property type="entry name" value="Oxoglu/Fe-dep_dioxygenase_dom"/>
</dbReference>
<evidence type="ECO:0000259" key="3">
    <source>
        <dbReference type="PROSITE" id="PS51471"/>
    </source>
</evidence>
<keyword evidence="4" id="KW-0223">Dioxygenase</keyword>
<feature type="region of interest" description="Disordered" evidence="1">
    <location>
        <begin position="697"/>
        <end position="718"/>
    </location>
</feature>
<dbReference type="PROSITE" id="PS51471">
    <property type="entry name" value="FE2OG_OXY"/>
    <property type="match status" value="1"/>
</dbReference>
<name>A0A8J5P9Y6_FUSOX</name>
<dbReference type="EMBL" id="JAELUQ010000005">
    <property type="protein sequence ID" value="KAG7414720.1"/>
    <property type="molecule type" value="Genomic_DNA"/>
</dbReference>
<feature type="compositionally biased region" description="Polar residues" evidence="1">
    <location>
        <begin position="429"/>
        <end position="442"/>
    </location>
</feature>
<dbReference type="InterPro" id="IPR000868">
    <property type="entry name" value="Isochorismatase-like_dom"/>
</dbReference>
<dbReference type="PANTHER" id="PTHR31212:SF5">
    <property type="entry name" value="ISOCHORISMATASE FAMILY PROTEIN FAMILY (AFU_ORTHOLOGUE AFUA_3G14500)"/>
    <property type="match status" value="1"/>
</dbReference>
<evidence type="ECO:0000259" key="2">
    <source>
        <dbReference type="PROSITE" id="PS50405"/>
    </source>
</evidence>
<feature type="compositionally biased region" description="Basic and acidic residues" evidence="1">
    <location>
        <begin position="365"/>
        <end position="384"/>
    </location>
</feature>
<dbReference type="PANTHER" id="PTHR31212">
    <property type="entry name" value="ALPHA-KETOGLUTARATE-DEPENDENT DIOXYGENASE ALKB HOMOLOG 3"/>
    <property type="match status" value="1"/>
</dbReference>
<dbReference type="InterPro" id="IPR010987">
    <property type="entry name" value="Glutathione-S-Trfase_C-like"/>
</dbReference>
<dbReference type="Pfam" id="PF24470">
    <property type="entry name" value="Thiored_Isochorism"/>
    <property type="match status" value="1"/>
</dbReference>
<keyword evidence="4" id="KW-0560">Oxidoreductase</keyword>
<organism evidence="4 5">
    <name type="scientific">Fusarium oxysporum f. sp. rapae</name>
    <dbReference type="NCBI Taxonomy" id="485398"/>
    <lineage>
        <taxon>Eukaryota</taxon>
        <taxon>Fungi</taxon>
        <taxon>Dikarya</taxon>
        <taxon>Ascomycota</taxon>
        <taxon>Pezizomycotina</taxon>
        <taxon>Sordariomycetes</taxon>
        <taxon>Hypocreomycetidae</taxon>
        <taxon>Hypocreales</taxon>
        <taxon>Nectriaceae</taxon>
        <taxon>Fusarium</taxon>
        <taxon>Fusarium oxysporum species complex</taxon>
    </lineage>
</organism>
<dbReference type="Pfam" id="PF13532">
    <property type="entry name" value="2OG-FeII_Oxy_2"/>
    <property type="match status" value="1"/>
</dbReference>
<protein>
    <submittedName>
        <fullName evidence="4">Alpha-ketoglutarate-dependent dioxygenase alkB-like protein 3</fullName>
    </submittedName>
</protein>
<dbReference type="InterPro" id="IPR027450">
    <property type="entry name" value="AlkB-like"/>
</dbReference>
<dbReference type="GO" id="GO:0006307">
    <property type="term" value="P:DNA alkylation repair"/>
    <property type="evidence" value="ECO:0007669"/>
    <property type="project" value="InterPro"/>
</dbReference>
<dbReference type="Proteomes" id="UP000694050">
    <property type="component" value="Unassembled WGS sequence"/>
</dbReference>
<dbReference type="InterPro" id="IPR032854">
    <property type="entry name" value="ALKBH3"/>
</dbReference>
<accession>A0A8J5P9Y6</accession>
<dbReference type="CDD" id="cd00431">
    <property type="entry name" value="cysteine_hydrolases"/>
    <property type="match status" value="1"/>
</dbReference>
<comment type="caution">
    <text evidence="4">The sequence shown here is derived from an EMBL/GenBank/DDBJ whole genome shotgun (WGS) entry which is preliminary data.</text>
</comment>
<evidence type="ECO:0000256" key="1">
    <source>
        <dbReference type="SAM" id="MobiDB-lite"/>
    </source>
</evidence>
<proteinExistence type="predicted"/>
<dbReference type="InterPro" id="IPR004046">
    <property type="entry name" value="GST_C"/>
</dbReference>
<dbReference type="InterPro" id="IPR057088">
    <property type="entry name" value="GLRG_09195_Thiored"/>
</dbReference>
<dbReference type="AlphaFoldDB" id="A0A8J5P9Y6"/>
<dbReference type="PROSITE" id="PS50405">
    <property type="entry name" value="GST_CTER"/>
    <property type="match status" value="1"/>
</dbReference>
<feature type="domain" description="GST C-terminal" evidence="2">
    <location>
        <begin position="924"/>
        <end position="1040"/>
    </location>
</feature>
<dbReference type="GO" id="GO:0051213">
    <property type="term" value="F:dioxygenase activity"/>
    <property type="evidence" value="ECO:0007669"/>
    <property type="project" value="UniProtKB-KW"/>
</dbReference>
<gene>
    <name evidence="4" type="ORF">Forpe1208_v007497</name>
</gene>
<feature type="compositionally biased region" description="Polar residues" evidence="1">
    <location>
        <begin position="709"/>
        <end position="718"/>
    </location>
</feature>
<feature type="compositionally biased region" description="Polar residues" evidence="1">
    <location>
        <begin position="483"/>
        <end position="498"/>
    </location>
</feature>
<feature type="compositionally biased region" description="Basic and acidic residues" evidence="1">
    <location>
        <begin position="526"/>
        <end position="538"/>
    </location>
</feature>
<dbReference type="Pfam" id="PF14497">
    <property type="entry name" value="GST_C_3"/>
    <property type="match status" value="1"/>
</dbReference>
<evidence type="ECO:0000313" key="4">
    <source>
        <dbReference type="EMBL" id="KAG7414720.1"/>
    </source>
</evidence>
<feature type="domain" description="Fe2OG dioxygenase" evidence="3">
    <location>
        <begin position="652"/>
        <end position="776"/>
    </location>
</feature>
<feature type="region of interest" description="Disordered" evidence="1">
    <location>
        <begin position="187"/>
        <end position="208"/>
    </location>
</feature>
<evidence type="ECO:0000313" key="5">
    <source>
        <dbReference type="Proteomes" id="UP000694050"/>
    </source>
</evidence>
<reference evidence="4" key="1">
    <citation type="submission" date="2021-04" db="EMBL/GenBank/DDBJ databases">
        <title>First draft genome resource for Brassicaceae pathogens Fusarium oxysporum f. sp. raphani and Fusarium oxysporum f. sp. rapae.</title>
        <authorList>
            <person name="Asai S."/>
        </authorList>
    </citation>
    <scope>NUCLEOTIDE SEQUENCE</scope>
    <source>
        <strain evidence="4">Tf1208</strain>
    </source>
</reference>
<sequence length="1040" mass="115476">MLAMLCHAVSQLLTSGQWTANDFDRHFETSLQKRTEPCILRFDAIVDPDYRGSHSIVQLRFNVRAYHDNPNFRHFHRFPVGSRPFDLLSLPPLTNTHLEKQMIPETNIYLPYNHHVTQEHTNPESDTHDFISKDGALPVHEPEDFVDQTIKLAQAFRGVGDVVWVQSQFSETRPVLEEQILVSDNAPKTSRASKRGRPNIPVQPIDADGPPDEEAFLSHEDATCVKADTPGCRIASAIEDSLPKTDTRLIKSHYSAFQSTHLLRILRAKMVMELFICGSLTNVGVYATALDAAGHGMAITIVDDCCGYRSESRKTSAIASLIELTGCEIASYGEVMEVIQPKSKPPKSRKPPSSSKDQEQPQTAKSDHSKNEGREKSTTPDFVKDMTSLQLASNPPSPASTSTQPQPKALSTSAAEHHDSEVSPEPKATESNSVNQIKSTEAPNGIHEPNTAKDSPIKAVVADAIKAEPDSALLDHTSKGQEESINTDPQHNTTQNPDQVIEPSSPAETSQKEEQTIASPPAQATSKHEAQTMEAQPDKTQEIPEMNNPAATHDANLQQEGLCEGDTDIIENVLPEPLLEGIFDKLREEVQWQRMSHQGGQVPRLVAVQGEIGPDGSIPVYRHPSDESPPLLSFSPTVLAIKNETEQRLGHSLNHVLIQYYRDGNDYISEHSDKTLDIVKGSYIANVSLGAERTMTFRTKRRDKDPSQEDLTSPTTSKRVIQRARLPHNSLCRLGLKSNMKWLHAIRQDKRSKKEKSTAELANEGGRISLTFRQIGTFLNREETLIWGQGAKAKTPEDAHAVINGQSTEAIELLKAFGTENHSSEFDWDAHYGKGFDVLHMSNAPRLFTCSDPTINMRIALMLAEFGVNYAKGSITAGSAATNSENLSVKFVDKDKSTVQGDLAVMSYIDARYGLGRPGSTPQAPKELAIRLTRFQRAMALLDIWKNLPKEAKSGKRDMKSLKQELEVWDGFLAEDNGPYIAGMELALPDFAFWPILHNMVEETGAETLRDQKWLRKYYEKIGERSSFKKVLGKQPQQQS</sequence>
<feature type="compositionally biased region" description="Polar residues" evidence="1">
    <location>
        <begin position="516"/>
        <end position="525"/>
    </location>
</feature>
<dbReference type="Pfam" id="PF00857">
    <property type="entry name" value="Isochorismatase"/>
    <property type="match status" value="1"/>
</dbReference>